<dbReference type="PANTHER" id="PTHR23089">
    <property type="entry name" value="HISTIDINE TRIAD HIT PROTEIN"/>
    <property type="match status" value="1"/>
</dbReference>
<dbReference type="PRINTS" id="PR00332">
    <property type="entry name" value="HISTRIAD"/>
</dbReference>
<proteinExistence type="predicted"/>
<comment type="caution">
    <text evidence="1">Lacks conserved residue(s) required for the propagation of feature annotation.</text>
</comment>
<dbReference type="RefSeq" id="XP_006817554.1">
    <property type="nucleotide sequence ID" value="XM_006817491.1"/>
</dbReference>
<sequence length="181" mass="20119">MCSSGSTSSETVRRSEITMQKVFILFVGVVLGVMATKLVLSTSNSDCGIKSDEVKAAVDAAKTRNRFSDREPTIFSKIIDKTLPATIIHEDDQCLAFWDVNPQAPKHFLVIPKLPIPRISNADDSDTQCVAFLSNNPRAPVHFLIVPREPVPALEMMDDDDSEVKSLICKVLLLCHWYPFI</sequence>
<dbReference type="InterPro" id="IPR001310">
    <property type="entry name" value="Histidine_triad_HIT"/>
</dbReference>
<keyword evidence="4" id="KW-1185">Reference proteome</keyword>
<accession>A0ABM0MC13</accession>
<keyword evidence="2" id="KW-0472">Membrane</keyword>
<evidence type="ECO:0000256" key="1">
    <source>
        <dbReference type="PROSITE-ProRule" id="PRU00464"/>
    </source>
</evidence>
<keyword evidence="2" id="KW-1133">Transmembrane helix</keyword>
<organism evidence="4 5">
    <name type="scientific">Saccoglossus kowalevskii</name>
    <name type="common">Acorn worm</name>
    <dbReference type="NCBI Taxonomy" id="10224"/>
    <lineage>
        <taxon>Eukaryota</taxon>
        <taxon>Metazoa</taxon>
        <taxon>Hemichordata</taxon>
        <taxon>Enteropneusta</taxon>
        <taxon>Harrimaniidae</taxon>
        <taxon>Saccoglossus</taxon>
    </lineage>
</organism>
<protein>
    <submittedName>
        <fullName evidence="5">Uncharacterized protein LOC102803536</fullName>
    </submittedName>
</protein>
<evidence type="ECO:0000256" key="2">
    <source>
        <dbReference type="SAM" id="Phobius"/>
    </source>
</evidence>
<dbReference type="SUPFAM" id="SSF54197">
    <property type="entry name" value="HIT-like"/>
    <property type="match status" value="2"/>
</dbReference>
<feature type="domain" description="HIT" evidence="3">
    <location>
        <begin position="74"/>
        <end position="126"/>
    </location>
</feature>
<evidence type="ECO:0000313" key="5">
    <source>
        <dbReference type="RefSeq" id="XP_006817554.1"/>
    </source>
</evidence>
<feature type="transmembrane region" description="Helical" evidence="2">
    <location>
        <begin position="22"/>
        <end position="40"/>
    </location>
</feature>
<dbReference type="InterPro" id="IPR036265">
    <property type="entry name" value="HIT-like_sf"/>
</dbReference>
<gene>
    <name evidence="5" type="primary">LOC102803536</name>
</gene>
<evidence type="ECO:0000259" key="3">
    <source>
        <dbReference type="PROSITE" id="PS51084"/>
    </source>
</evidence>
<dbReference type="Gene3D" id="3.30.428.10">
    <property type="entry name" value="HIT-like"/>
    <property type="match status" value="2"/>
</dbReference>
<keyword evidence="2" id="KW-0812">Transmembrane</keyword>
<dbReference type="InterPro" id="IPR011146">
    <property type="entry name" value="HIT-like"/>
</dbReference>
<dbReference type="GeneID" id="102803536"/>
<dbReference type="Proteomes" id="UP000694865">
    <property type="component" value="Unplaced"/>
</dbReference>
<evidence type="ECO:0000313" key="4">
    <source>
        <dbReference type="Proteomes" id="UP000694865"/>
    </source>
</evidence>
<dbReference type="PROSITE" id="PS51084">
    <property type="entry name" value="HIT_2"/>
    <property type="match status" value="1"/>
</dbReference>
<dbReference type="Pfam" id="PF11969">
    <property type="entry name" value="DcpS_C"/>
    <property type="match status" value="1"/>
</dbReference>
<reference evidence="5" key="1">
    <citation type="submission" date="2025-08" db="UniProtKB">
        <authorList>
            <consortium name="RefSeq"/>
        </authorList>
    </citation>
    <scope>IDENTIFICATION</scope>
    <source>
        <tissue evidence="5">Testes</tissue>
    </source>
</reference>
<name>A0ABM0MC13_SACKO</name>